<evidence type="ECO:0000256" key="1">
    <source>
        <dbReference type="SAM" id="Phobius"/>
    </source>
</evidence>
<keyword evidence="1" id="KW-0472">Membrane</keyword>
<keyword evidence="1" id="KW-1133">Transmembrane helix</keyword>
<reference evidence="2" key="2">
    <citation type="journal article" date="2021" name="PeerJ">
        <title>Extensive microbial diversity within the chicken gut microbiome revealed by metagenomics and culture.</title>
        <authorList>
            <person name="Gilroy R."/>
            <person name="Ravi A."/>
            <person name="Getino M."/>
            <person name="Pursley I."/>
            <person name="Horton D.L."/>
            <person name="Alikhan N.F."/>
            <person name="Baker D."/>
            <person name="Gharbi K."/>
            <person name="Hall N."/>
            <person name="Watson M."/>
            <person name="Adriaenssens E.M."/>
            <person name="Foster-Nyarko E."/>
            <person name="Jarju S."/>
            <person name="Secka A."/>
            <person name="Antonio M."/>
            <person name="Oren A."/>
            <person name="Chaudhuri R.R."/>
            <person name="La Ragione R."/>
            <person name="Hildebrand F."/>
            <person name="Pallen M.J."/>
        </authorList>
    </citation>
    <scope>NUCLEOTIDE SEQUENCE</scope>
    <source>
        <strain evidence="2">ChiGjej1B1-24693</strain>
    </source>
</reference>
<protein>
    <recommendedName>
        <fullName evidence="4">SurA N-terminal domain-containing protein</fullName>
    </recommendedName>
</protein>
<dbReference type="Proteomes" id="UP000886842">
    <property type="component" value="Unassembled WGS sequence"/>
</dbReference>
<evidence type="ECO:0000313" key="2">
    <source>
        <dbReference type="EMBL" id="HIT74445.1"/>
    </source>
</evidence>
<feature type="transmembrane region" description="Helical" evidence="1">
    <location>
        <begin position="21"/>
        <end position="47"/>
    </location>
</feature>
<sequence>MNAETPTTAAARRPSGRRGRVAVLVALLIGALTMLGACTSNSVAVYVDGRPVLTTTELDQMAAAFEGSEIEATREGILTVLIYKEIAEQAAAERGVELTDEVRAQIQQTVGEQSNPTVEDLLIAQEEAGALFGVMEEQQAGLAEQVLAGADVSVNPRYGTWASTAQGYGVLTPQGLAEPAAVEENG</sequence>
<comment type="caution">
    <text evidence="2">The sequence shown here is derived from an EMBL/GenBank/DDBJ whole genome shotgun (WGS) entry which is preliminary data.</text>
</comment>
<name>A0A9D1KLA7_9ACTN</name>
<gene>
    <name evidence="2" type="ORF">IAA98_02550</name>
</gene>
<accession>A0A9D1KLA7</accession>
<dbReference type="Gene3D" id="1.10.4030.10">
    <property type="entry name" value="Porin chaperone SurA, peptide-binding domain"/>
    <property type="match status" value="1"/>
</dbReference>
<proteinExistence type="predicted"/>
<organism evidence="2 3">
    <name type="scientific">Candidatus Avipropionibacterium avicola</name>
    <dbReference type="NCBI Taxonomy" id="2840701"/>
    <lineage>
        <taxon>Bacteria</taxon>
        <taxon>Bacillati</taxon>
        <taxon>Actinomycetota</taxon>
        <taxon>Actinomycetes</taxon>
        <taxon>Propionibacteriales</taxon>
        <taxon>Propionibacteriaceae</taxon>
        <taxon>Propionibacteriaceae incertae sedis</taxon>
        <taxon>Candidatus Avipropionibacterium</taxon>
    </lineage>
</organism>
<evidence type="ECO:0008006" key="4">
    <source>
        <dbReference type="Google" id="ProtNLM"/>
    </source>
</evidence>
<reference evidence="2" key="1">
    <citation type="submission" date="2020-10" db="EMBL/GenBank/DDBJ databases">
        <authorList>
            <person name="Gilroy R."/>
        </authorList>
    </citation>
    <scope>NUCLEOTIDE SEQUENCE</scope>
    <source>
        <strain evidence="2">ChiGjej1B1-24693</strain>
    </source>
</reference>
<keyword evidence="1" id="KW-0812">Transmembrane</keyword>
<evidence type="ECO:0000313" key="3">
    <source>
        <dbReference type="Proteomes" id="UP000886842"/>
    </source>
</evidence>
<dbReference type="EMBL" id="DVLP01000073">
    <property type="protein sequence ID" value="HIT74445.1"/>
    <property type="molecule type" value="Genomic_DNA"/>
</dbReference>
<dbReference type="AlphaFoldDB" id="A0A9D1KLA7"/>